<sequence>MFRAQDVSSSPLSEASARAADDASSRPKVVMLSDKLVNAARAFQDRIYHVHDEEALSSLLAGLRALPFAREAEAARLEKEKEAEAAQAKALAMEKKKVASSPLASSSGESTPARSSGSTLKRKSTDTVATTTTTSRSSSSDPEVRDVWREAVSKVDTKEISDFSLPLEVTDPDAARMAQETEKQAEKDKNLRPGTIVKTGRKREKKEKRDGGEKREKKERPKKVKMTESGEPVAKRGRGRPPLPETIRPGKAEVTVGSAERGRDKKVEKREGLPVPNKKYLSFDDYLRIRREKKAKREAREKSRITAVSEVAVKRKRGRPFLPATLRKREAAAAAAAAALAAAQLAQSKDDNKEKGEETPETPKDGKGSPTEYSKPNRSIFPRRRFSPGARNVFKKSVSSFRWLFRYSGLSEHEVSAGGARITIKHSDVCCLPGPIAGRLAVVCSLALAGTVAYLYYTRATAATPTPPPRNLRFEPEPANNLDTARCLSPLAATPTKRKRESSI</sequence>
<feature type="compositionally biased region" description="Polar residues" evidence="2">
    <location>
        <begin position="1"/>
        <end position="13"/>
    </location>
</feature>
<feature type="region of interest" description="Disordered" evidence="2">
    <location>
        <begin position="345"/>
        <end position="384"/>
    </location>
</feature>
<dbReference type="AlphaFoldDB" id="A0A2A6BN87"/>
<name>A0A2A6BN87_PRIPA</name>
<reference evidence="3" key="2">
    <citation type="submission" date="2022-06" db="UniProtKB">
        <authorList>
            <consortium name="EnsemblMetazoa"/>
        </authorList>
    </citation>
    <scope>IDENTIFICATION</scope>
    <source>
        <strain evidence="3">PS312</strain>
    </source>
</reference>
<protein>
    <submittedName>
        <fullName evidence="3">Uncharacterized protein</fullName>
    </submittedName>
</protein>
<accession>A0A2A6BN87</accession>
<proteinExistence type="predicted"/>
<evidence type="ECO:0000313" key="3">
    <source>
        <dbReference type="EnsemblMetazoa" id="PPA35877.1"/>
    </source>
</evidence>
<evidence type="ECO:0000256" key="1">
    <source>
        <dbReference type="SAM" id="Coils"/>
    </source>
</evidence>
<feature type="compositionally biased region" description="Low complexity" evidence="2">
    <location>
        <begin position="126"/>
        <end position="140"/>
    </location>
</feature>
<feature type="region of interest" description="Disordered" evidence="2">
    <location>
        <begin position="1"/>
        <end position="27"/>
    </location>
</feature>
<evidence type="ECO:0000313" key="4">
    <source>
        <dbReference type="Proteomes" id="UP000005239"/>
    </source>
</evidence>
<feature type="compositionally biased region" description="Basic and acidic residues" evidence="2">
    <location>
        <begin position="260"/>
        <end position="272"/>
    </location>
</feature>
<dbReference type="Proteomes" id="UP000005239">
    <property type="component" value="Unassembled WGS sequence"/>
</dbReference>
<feature type="compositionally biased region" description="Basic and acidic residues" evidence="2">
    <location>
        <begin position="348"/>
        <end position="367"/>
    </location>
</feature>
<feature type="coiled-coil region" evidence="1">
    <location>
        <begin position="69"/>
        <end position="96"/>
    </location>
</feature>
<accession>A0A8R1UMC9</accession>
<dbReference type="EnsemblMetazoa" id="PPA35877.1">
    <property type="protein sequence ID" value="PPA35877.1"/>
    <property type="gene ID" value="WBGene00274246"/>
</dbReference>
<feature type="region of interest" description="Disordered" evidence="2">
    <location>
        <begin position="97"/>
        <end position="145"/>
    </location>
</feature>
<feature type="compositionally biased region" description="Basic and acidic residues" evidence="2">
    <location>
        <begin position="207"/>
        <end position="219"/>
    </location>
</feature>
<gene>
    <name evidence="3" type="primary">WBGene00274246</name>
</gene>
<feature type="compositionally biased region" description="Basic and acidic residues" evidence="2">
    <location>
        <begin position="179"/>
        <end position="191"/>
    </location>
</feature>
<reference evidence="4" key="1">
    <citation type="journal article" date="2008" name="Nat. Genet.">
        <title>The Pristionchus pacificus genome provides a unique perspective on nematode lifestyle and parasitism.</title>
        <authorList>
            <person name="Dieterich C."/>
            <person name="Clifton S.W."/>
            <person name="Schuster L.N."/>
            <person name="Chinwalla A."/>
            <person name="Delehaunty K."/>
            <person name="Dinkelacker I."/>
            <person name="Fulton L."/>
            <person name="Fulton R."/>
            <person name="Godfrey J."/>
            <person name="Minx P."/>
            <person name="Mitreva M."/>
            <person name="Roeseler W."/>
            <person name="Tian H."/>
            <person name="Witte H."/>
            <person name="Yang S.P."/>
            <person name="Wilson R.K."/>
            <person name="Sommer R.J."/>
        </authorList>
    </citation>
    <scope>NUCLEOTIDE SEQUENCE [LARGE SCALE GENOMIC DNA]</scope>
    <source>
        <strain evidence="4">PS312</strain>
    </source>
</reference>
<organism evidence="3 4">
    <name type="scientific">Pristionchus pacificus</name>
    <name type="common">Parasitic nematode worm</name>
    <dbReference type="NCBI Taxonomy" id="54126"/>
    <lineage>
        <taxon>Eukaryota</taxon>
        <taxon>Metazoa</taxon>
        <taxon>Ecdysozoa</taxon>
        <taxon>Nematoda</taxon>
        <taxon>Chromadorea</taxon>
        <taxon>Rhabditida</taxon>
        <taxon>Rhabditina</taxon>
        <taxon>Diplogasteromorpha</taxon>
        <taxon>Diplogasteroidea</taxon>
        <taxon>Neodiplogasteridae</taxon>
        <taxon>Pristionchus</taxon>
    </lineage>
</organism>
<keyword evidence="1" id="KW-0175">Coiled coil</keyword>
<keyword evidence="4" id="KW-1185">Reference proteome</keyword>
<feature type="compositionally biased region" description="Low complexity" evidence="2">
    <location>
        <begin position="100"/>
        <end position="110"/>
    </location>
</feature>
<evidence type="ECO:0000256" key="2">
    <source>
        <dbReference type="SAM" id="MobiDB-lite"/>
    </source>
</evidence>
<feature type="region of interest" description="Disordered" evidence="2">
    <location>
        <begin position="159"/>
        <end position="274"/>
    </location>
</feature>